<dbReference type="InterPro" id="IPR015402">
    <property type="entry name" value="DUF1980"/>
</dbReference>
<comment type="caution">
    <text evidence="4">The sequence shown here is derived from an EMBL/GenBank/DDBJ whole genome shotgun (WGS) entry which is preliminary data.</text>
</comment>
<dbReference type="RefSeq" id="WP_031537749.1">
    <property type="nucleotide sequence ID" value="NZ_JBBMFN010000033.1"/>
</dbReference>
<dbReference type="Proteomes" id="UP001465426">
    <property type="component" value="Unassembled WGS sequence"/>
</dbReference>
<accession>A0ABV1F1Q4</accession>
<dbReference type="Pfam" id="PF09323">
    <property type="entry name" value="DUF1980"/>
    <property type="match status" value="1"/>
</dbReference>
<evidence type="ECO:0000313" key="4">
    <source>
        <dbReference type="EMBL" id="MEQ2466745.1"/>
    </source>
</evidence>
<evidence type="ECO:0000313" key="5">
    <source>
        <dbReference type="Proteomes" id="UP001465426"/>
    </source>
</evidence>
<evidence type="ECO:0000259" key="3">
    <source>
        <dbReference type="Pfam" id="PF21537"/>
    </source>
</evidence>
<sequence length="281" mass="32860">MLRIFVLIGFTYLFLHLHATGDISKYINMKYSYISESAIYIFVLFTIICVYNYMKKDKNNHDHDSCEHCGHDHSHEENSFWKRGLTIVALMLPILTGLMLPVATLDSNIVEKKGLYFPAYDEGDEYSQHQFLQPNTSSYYGKEGYAEVMDKGLDKLKNLKEITLGEDNFLNDLETIYNYPGQFMDREITITGFSYKEEDLMNNQLFLLRFGIIHCIADAGVFGMLLDIPDDMKKDNDQWLQVTGKLETIYYQPFKKTIPILKVTDWKTINEPDDPYVYRQY</sequence>
<dbReference type="EMBL" id="JBBMFN010000033">
    <property type="protein sequence ID" value="MEQ2466745.1"/>
    <property type="molecule type" value="Genomic_DNA"/>
</dbReference>
<organism evidence="4 5">
    <name type="scientific">Niallia hominis</name>
    <dbReference type="NCBI Taxonomy" id="3133173"/>
    <lineage>
        <taxon>Bacteria</taxon>
        <taxon>Bacillati</taxon>
        <taxon>Bacillota</taxon>
        <taxon>Bacilli</taxon>
        <taxon>Bacillales</taxon>
        <taxon>Bacillaceae</taxon>
        <taxon>Niallia</taxon>
    </lineage>
</organism>
<keyword evidence="1" id="KW-1133">Transmembrane helix</keyword>
<feature type="domain" description="DUF1980" evidence="2">
    <location>
        <begin position="2"/>
        <end position="115"/>
    </location>
</feature>
<dbReference type="PANTHER" id="PTHR40047:SF1">
    <property type="entry name" value="UPF0703 PROTEIN YCGQ"/>
    <property type="match status" value="1"/>
</dbReference>
<reference evidence="4 5" key="1">
    <citation type="submission" date="2024-03" db="EMBL/GenBank/DDBJ databases">
        <title>Human intestinal bacterial collection.</title>
        <authorList>
            <person name="Pauvert C."/>
            <person name="Hitch T.C.A."/>
            <person name="Clavel T."/>
        </authorList>
    </citation>
    <scope>NUCLEOTIDE SEQUENCE [LARGE SCALE GENOMIC DNA]</scope>
    <source>
        <strain evidence="4 5">CLA-SR-H024</strain>
    </source>
</reference>
<protein>
    <submittedName>
        <fullName evidence="4">TIGR03943 family protein</fullName>
    </submittedName>
</protein>
<evidence type="ECO:0000256" key="1">
    <source>
        <dbReference type="SAM" id="Phobius"/>
    </source>
</evidence>
<keyword evidence="1" id="KW-0812">Transmembrane</keyword>
<dbReference type="PANTHER" id="PTHR40047">
    <property type="entry name" value="UPF0703 PROTEIN YCGQ"/>
    <property type="match status" value="1"/>
</dbReference>
<feature type="transmembrane region" description="Helical" evidence="1">
    <location>
        <begin position="37"/>
        <end position="54"/>
    </location>
</feature>
<evidence type="ECO:0000259" key="2">
    <source>
        <dbReference type="Pfam" id="PF09323"/>
    </source>
</evidence>
<dbReference type="Pfam" id="PF21537">
    <property type="entry name" value="DUF1980_C"/>
    <property type="match status" value="1"/>
</dbReference>
<feature type="transmembrane region" description="Helical" evidence="1">
    <location>
        <begin position="84"/>
        <end position="103"/>
    </location>
</feature>
<dbReference type="InterPro" id="IPR048493">
    <property type="entry name" value="DUF1980_N"/>
</dbReference>
<keyword evidence="1" id="KW-0472">Membrane</keyword>
<feature type="domain" description="DUF1980" evidence="3">
    <location>
        <begin position="139"/>
        <end position="279"/>
    </location>
</feature>
<proteinExistence type="predicted"/>
<dbReference type="NCBIfam" id="TIGR03943">
    <property type="entry name" value="TIGR03943 family putative permease subunit"/>
    <property type="match status" value="1"/>
</dbReference>
<dbReference type="InterPro" id="IPR052955">
    <property type="entry name" value="UPF0703_membrane_permease"/>
</dbReference>
<dbReference type="InterPro" id="IPR048447">
    <property type="entry name" value="DUF1980_C"/>
</dbReference>
<name>A0ABV1F1Q4_9BACI</name>
<keyword evidence="5" id="KW-1185">Reference proteome</keyword>
<gene>
    <name evidence="4" type="ORF">WMO63_13860</name>
</gene>